<organism evidence="2 3">
    <name type="scientific">Paenibacillus algorifonticola</name>
    <dbReference type="NCBI Taxonomy" id="684063"/>
    <lineage>
        <taxon>Bacteria</taxon>
        <taxon>Bacillati</taxon>
        <taxon>Bacillota</taxon>
        <taxon>Bacilli</taxon>
        <taxon>Bacillales</taxon>
        <taxon>Paenibacillaceae</taxon>
        <taxon>Paenibacillus</taxon>
    </lineage>
</organism>
<dbReference type="CDD" id="cd00143">
    <property type="entry name" value="PP2Cc"/>
    <property type="match status" value="1"/>
</dbReference>
<dbReference type="InterPro" id="IPR001932">
    <property type="entry name" value="PPM-type_phosphatase-like_dom"/>
</dbReference>
<protein>
    <submittedName>
        <fullName evidence="2">Serine/threonine protein phosphatase PrpC</fullName>
    </submittedName>
</protein>
<dbReference type="SMART" id="SM00331">
    <property type="entry name" value="PP2C_SIG"/>
    <property type="match status" value="1"/>
</dbReference>
<dbReference type="EMBL" id="FONN01000024">
    <property type="protein sequence ID" value="SFF30736.1"/>
    <property type="molecule type" value="Genomic_DNA"/>
</dbReference>
<name>A0A1I2HPU1_9BACL</name>
<evidence type="ECO:0000259" key="1">
    <source>
        <dbReference type="PROSITE" id="PS51746"/>
    </source>
</evidence>
<accession>A0A1I2HPU1</accession>
<keyword evidence="3" id="KW-1185">Reference proteome</keyword>
<dbReference type="Gene3D" id="3.60.40.10">
    <property type="entry name" value="PPM-type phosphatase domain"/>
    <property type="match status" value="1"/>
</dbReference>
<dbReference type="InterPro" id="IPR036457">
    <property type="entry name" value="PPM-type-like_dom_sf"/>
</dbReference>
<evidence type="ECO:0000313" key="2">
    <source>
        <dbReference type="EMBL" id="SFF30736.1"/>
    </source>
</evidence>
<dbReference type="Pfam" id="PF13672">
    <property type="entry name" value="PP2C_2"/>
    <property type="match status" value="1"/>
</dbReference>
<gene>
    <name evidence="2" type="ORF">SAMN04487969_12473</name>
</gene>
<proteinExistence type="predicted"/>
<dbReference type="AlphaFoldDB" id="A0A1I2HPU1"/>
<dbReference type="SMART" id="SM00332">
    <property type="entry name" value="PP2Cc"/>
    <property type="match status" value="1"/>
</dbReference>
<evidence type="ECO:0000313" key="3">
    <source>
        <dbReference type="Proteomes" id="UP000183410"/>
    </source>
</evidence>
<feature type="domain" description="PPM-type phosphatase" evidence="1">
    <location>
        <begin position="50"/>
        <end position="288"/>
    </location>
</feature>
<dbReference type="SUPFAM" id="SSF81606">
    <property type="entry name" value="PP2C-like"/>
    <property type="match status" value="1"/>
</dbReference>
<sequence>MIMMRLMDIPPVIILLAFLAVIAALLLIRRRLLANSPAESAPVQTLQELPIGNGQTIGARNEQDDYFASAETPQGVVAVLADGISGLSNGRMASTVAVTTFMRQFMNVSAEKEIVPFISKAAKLANSEILRQLGGASGGTTLVVAVMRGLKLYWGAVGDSILLIYRNGDFIPVNQKHTYATLLEERYLSGEISKEEALANPQRKQLINYLGYEGYQEMEIGEKPFELRQGDKVLLCSDGLYNTLSEVEMEEALKKSQSPHDAAEYMIEAIEKKRLVNQDNATVIVLEVW</sequence>
<reference evidence="3" key="1">
    <citation type="submission" date="2016-10" db="EMBL/GenBank/DDBJ databases">
        <authorList>
            <person name="Varghese N."/>
            <person name="Submissions S."/>
        </authorList>
    </citation>
    <scope>NUCLEOTIDE SEQUENCE [LARGE SCALE GENOMIC DNA]</scope>
    <source>
        <strain evidence="3">CGMCC 1.10223</strain>
    </source>
</reference>
<dbReference type="PROSITE" id="PS51746">
    <property type="entry name" value="PPM_2"/>
    <property type="match status" value="1"/>
</dbReference>
<dbReference type="Proteomes" id="UP000183410">
    <property type="component" value="Unassembled WGS sequence"/>
</dbReference>